<dbReference type="EMBL" id="JBBPBM010000010">
    <property type="protein sequence ID" value="KAK8565766.1"/>
    <property type="molecule type" value="Genomic_DNA"/>
</dbReference>
<dbReference type="PANTHER" id="PTHR48248:SF5">
    <property type="entry name" value="UVR DOMAIN-CONTAINING PROTEIN"/>
    <property type="match status" value="1"/>
</dbReference>
<proteinExistence type="predicted"/>
<keyword evidence="3" id="KW-1185">Reference proteome</keyword>
<evidence type="ECO:0000313" key="3">
    <source>
        <dbReference type="Proteomes" id="UP001472677"/>
    </source>
</evidence>
<dbReference type="PANTHER" id="PTHR48248">
    <property type="entry name" value="UVR DOMAIN-CONTAINING PROTEIN"/>
    <property type="match status" value="1"/>
</dbReference>
<comment type="caution">
    <text evidence="2">The sequence shown here is derived from an EMBL/GenBank/DDBJ whole genome shotgun (WGS) entry which is preliminary data.</text>
</comment>
<gene>
    <name evidence="1" type="ORF">V6N12_059312</name>
    <name evidence="2" type="ORF">V6N12_059320</name>
</gene>
<dbReference type="EMBL" id="JBBPBM010000010">
    <property type="protein sequence ID" value="KAK8565758.1"/>
    <property type="molecule type" value="Genomic_DNA"/>
</dbReference>
<accession>A0ABR2EUP6</accession>
<protein>
    <submittedName>
        <fullName evidence="2">Uncharacterized protein</fullName>
    </submittedName>
</protein>
<evidence type="ECO:0000313" key="2">
    <source>
        <dbReference type="EMBL" id="KAK8565766.1"/>
    </source>
</evidence>
<name>A0ABR2EUP6_9ROSI</name>
<reference evidence="2 3" key="1">
    <citation type="journal article" date="2024" name="G3 (Bethesda)">
        <title>Genome assembly of Hibiscus sabdariffa L. provides insights into metabolisms of medicinal natural products.</title>
        <authorList>
            <person name="Kim T."/>
        </authorList>
    </citation>
    <scope>NUCLEOTIDE SEQUENCE [LARGE SCALE GENOMIC DNA]</scope>
    <source>
        <strain evidence="2">TK-2024</strain>
        <tissue evidence="2">Old leaves</tissue>
    </source>
</reference>
<dbReference type="Proteomes" id="UP001472677">
    <property type="component" value="Unassembled WGS sequence"/>
</dbReference>
<evidence type="ECO:0000313" key="1">
    <source>
        <dbReference type="EMBL" id="KAK8565758.1"/>
    </source>
</evidence>
<sequence>MAPSLLLRNKRFSPAPWRYGIKRSKLNRRKSLRRSTEQLKRDMAEISREASDIKEGQRKLRQRFEAIESDCCPCGCQCQSRKETTEVLMQGATAQLRILSDFSLAVFQTTSQKVFGGFHEGLSLNAVRRQDQRSSVGSNDLHHQEVMFNFTNDLMKHKKATVKSTQKLT</sequence>
<organism evidence="2 3">
    <name type="scientific">Hibiscus sabdariffa</name>
    <name type="common">roselle</name>
    <dbReference type="NCBI Taxonomy" id="183260"/>
    <lineage>
        <taxon>Eukaryota</taxon>
        <taxon>Viridiplantae</taxon>
        <taxon>Streptophyta</taxon>
        <taxon>Embryophyta</taxon>
        <taxon>Tracheophyta</taxon>
        <taxon>Spermatophyta</taxon>
        <taxon>Magnoliopsida</taxon>
        <taxon>eudicotyledons</taxon>
        <taxon>Gunneridae</taxon>
        <taxon>Pentapetalae</taxon>
        <taxon>rosids</taxon>
        <taxon>malvids</taxon>
        <taxon>Malvales</taxon>
        <taxon>Malvaceae</taxon>
        <taxon>Malvoideae</taxon>
        <taxon>Hibiscus</taxon>
    </lineage>
</organism>